<dbReference type="OrthoDB" id="3393679at2"/>
<reference evidence="4 5" key="1">
    <citation type="submission" date="2019-01" db="EMBL/GenBank/DDBJ databases">
        <title>Genome sequencing of strain FW10M-9.</title>
        <authorList>
            <person name="Heo J."/>
            <person name="Kim S.-J."/>
            <person name="Kim J.-S."/>
            <person name="Hong S.-B."/>
            <person name="Kwon S.-W."/>
        </authorList>
    </citation>
    <scope>NUCLEOTIDE SEQUENCE [LARGE SCALE GENOMIC DNA]</scope>
    <source>
        <strain evidence="4 5">FW10M-9</strain>
    </source>
</reference>
<evidence type="ECO:0000313" key="5">
    <source>
        <dbReference type="Proteomes" id="UP000292118"/>
    </source>
</evidence>
<sequence length="222" mass="22594">MAARTRAFTAAGALALTLALAGCAGSGDEPPASPGPSTPAASEASSPTPTATPGDEATTPAPTGTADDPSADDPSADVPFADPTTVSEAEPADGAMLTVTDVRAASHGTFDRVVFDLGGTGTPGWRVEYVDQALDDGSGLPVDVDGDEVLQVRISGTGIPADTGVTEFSGATVDLDGESVEEVVYRFVFEGYTTAFVGTDDRTPFRVFTLDNPTRLVVDVEH</sequence>
<feature type="compositionally biased region" description="Low complexity" evidence="1">
    <location>
        <begin position="38"/>
        <end position="68"/>
    </location>
</feature>
<dbReference type="PROSITE" id="PS51257">
    <property type="entry name" value="PROKAR_LIPOPROTEIN"/>
    <property type="match status" value="1"/>
</dbReference>
<feature type="chain" id="PRO_5039363700" description="AMIN-like domain-containing protein" evidence="2">
    <location>
        <begin position="25"/>
        <end position="222"/>
    </location>
</feature>
<feature type="domain" description="AMIN-like" evidence="3">
    <location>
        <begin position="98"/>
        <end position="222"/>
    </location>
</feature>
<dbReference type="AlphaFoldDB" id="A0A4P6F7X2"/>
<evidence type="ECO:0000256" key="2">
    <source>
        <dbReference type="SAM" id="SignalP"/>
    </source>
</evidence>
<proteinExistence type="predicted"/>
<gene>
    <name evidence="4" type="ORF">ET471_17340</name>
</gene>
<dbReference type="RefSeq" id="WP_129190397.1">
    <property type="nucleotide sequence ID" value="NZ_CP035493.1"/>
</dbReference>
<keyword evidence="5" id="KW-1185">Reference proteome</keyword>
<feature type="signal peptide" evidence="2">
    <location>
        <begin position="1"/>
        <end position="24"/>
    </location>
</feature>
<protein>
    <recommendedName>
        <fullName evidence="3">AMIN-like domain-containing protein</fullName>
    </recommendedName>
</protein>
<dbReference type="InterPro" id="IPR056303">
    <property type="entry name" value="AMIN-like"/>
</dbReference>
<feature type="region of interest" description="Disordered" evidence="1">
    <location>
        <begin position="23"/>
        <end position="94"/>
    </location>
</feature>
<accession>A0A4P6F7X2</accession>
<name>A0A4P6F7X2_9MICO</name>
<evidence type="ECO:0000256" key="1">
    <source>
        <dbReference type="SAM" id="MobiDB-lite"/>
    </source>
</evidence>
<dbReference type="Pfam" id="PF24837">
    <property type="entry name" value="AMIN-like"/>
    <property type="match status" value="1"/>
</dbReference>
<evidence type="ECO:0000259" key="3">
    <source>
        <dbReference type="Pfam" id="PF24837"/>
    </source>
</evidence>
<organism evidence="4 5">
    <name type="scientific">Xylanimonas protaetiae</name>
    <dbReference type="NCBI Taxonomy" id="2509457"/>
    <lineage>
        <taxon>Bacteria</taxon>
        <taxon>Bacillati</taxon>
        <taxon>Actinomycetota</taxon>
        <taxon>Actinomycetes</taxon>
        <taxon>Micrococcales</taxon>
        <taxon>Promicromonosporaceae</taxon>
        <taxon>Xylanimonas</taxon>
    </lineage>
</organism>
<evidence type="ECO:0000313" key="4">
    <source>
        <dbReference type="EMBL" id="QAY71576.1"/>
    </source>
</evidence>
<keyword evidence="2" id="KW-0732">Signal</keyword>
<dbReference type="KEGG" id="xya:ET471_17340"/>
<dbReference type="Proteomes" id="UP000292118">
    <property type="component" value="Chromosome"/>
</dbReference>
<dbReference type="EMBL" id="CP035493">
    <property type="protein sequence ID" value="QAY71576.1"/>
    <property type="molecule type" value="Genomic_DNA"/>
</dbReference>